<name>A0ABV1DZ46_9FIRM</name>
<evidence type="ECO:0000313" key="3">
    <source>
        <dbReference type="EMBL" id="MEQ2439586.1"/>
    </source>
</evidence>
<sequence length="95" mass="10578">MKAVKKKKKSVLLRLACIGFGVYVAVSLVQLQMDIGRSKESLAQVNQQIQEQTLKNQELQAMIDAGEDQAEIERIARELGYVFSDEQVVILANGN</sequence>
<keyword evidence="1" id="KW-0175">Coiled coil</keyword>
<evidence type="ECO:0000313" key="4">
    <source>
        <dbReference type="Proteomes" id="UP001489509"/>
    </source>
</evidence>
<dbReference type="EMBL" id="JBBMFD010000001">
    <property type="protein sequence ID" value="MEQ2439586.1"/>
    <property type="molecule type" value="Genomic_DNA"/>
</dbReference>
<protein>
    <submittedName>
        <fullName evidence="3">Septum formation initiator family protein</fullName>
    </submittedName>
</protein>
<gene>
    <name evidence="3" type="ORF">WMO26_01945</name>
</gene>
<proteinExistence type="predicted"/>
<reference evidence="3 4" key="1">
    <citation type="submission" date="2024-03" db="EMBL/GenBank/DDBJ databases">
        <title>Human intestinal bacterial collection.</title>
        <authorList>
            <person name="Pauvert C."/>
            <person name="Hitch T.C.A."/>
            <person name="Clavel T."/>
        </authorList>
    </citation>
    <scope>NUCLEOTIDE SEQUENCE [LARGE SCALE GENOMIC DNA]</scope>
    <source>
        <strain evidence="3 4">CLA-JM-H44</strain>
    </source>
</reference>
<keyword evidence="2" id="KW-1133">Transmembrane helix</keyword>
<feature type="coiled-coil region" evidence="1">
    <location>
        <begin position="42"/>
        <end position="69"/>
    </location>
</feature>
<evidence type="ECO:0000256" key="1">
    <source>
        <dbReference type="SAM" id="Coils"/>
    </source>
</evidence>
<dbReference type="InterPro" id="IPR007060">
    <property type="entry name" value="FtsL/DivIC"/>
</dbReference>
<dbReference type="Pfam" id="PF04977">
    <property type="entry name" value="DivIC"/>
    <property type="match status" value="1"/>
</dbReference>
<feature type="transmembrane region" description="Helical" evidence="2">
    <location>
        <begin position="12"/>
        <end position="31"/>
    </location>
</feature>
<keyword evidence="4" id="KW-1185">Reference proteome</keyword>
<organism evidence="3 4">
    <name type="scientific">Solibaculum intestinale</name>
    <dbReference type="NCBI Taxonomy" id="3133165"/>
    <lineage>
        <taxon>Bacteria</taxon>
        <taxon>Bacillati</taxon>
        <taxon>Bacillota</taxon>
        <taxon>Clostridia</taxon>
        <taxon>Eubacteriales</taxon>
        <taxon>Oscillospiraceae</taxon>
        <taxon>Solibaculum</taxon>
    </lineage>
</organism>
<dbReference type="Proteomes" id="UP001489509">
    <property type="component" value="Unassembled WGS sequence"/>
</dbReference>
<comment type="caution">
    <text evidence="3">The sequence shown here is derived from an EMBL/GenBank/DDBJ whole genome shotgun (WGS) entry which is preliminary data.</text>
</comment>
<evidence type="ECO:0000256" key="2">
    <source>
        <dbReference type="SAM" id="Phobius"/>
    </source>
</evidence>
<keyword evidence="2" id="KW-0472">Membrane</keyword>
<dbReference type="RefSeq" id="WP_349217843.1">
    <property type="nucleotide sequence ID" value="NZ_JBBMFD010000001.1"/>
</dbReference>
<keyword evidence="2" id="KW-0812">Transmembrane</keyword>
<accession>A0ABV1DZ46</accession>